<keyword evidence="2" id="KW-1185">Reference proteome</keyword>
<reference evidence="1" key="1">
    <citation type="journal article" date="2014" name="Nat. Commun.">
        <title>Multiple recent horizontal transfers of a large genomic region in cheese making fungi.</title>
        <authorList>
            <person name="Cheeseman K."/>
            <person name="Ropars J."/>
            <person name="Renault P."/>
            <person name="Dupont J."/>
            <person name="Gouzy J."/>
            <person name="Branca A."/>
            <person name="Abraham A.L."/>
            <person name="Ceppi M."/>
            <person name="Conseiller E."/>
            <person name="Debuchy R."/>
            <person name="Malagnac F."/>
            <person name="Goarin A."/>
            <person name="Silar P."/>
            <person name="Lacoste S."/>
            <person name="Sallet E."/>
            <person name="Bensimon A."/>
            <person name="Giraud T."/>
            <person name="Brygoo Y."/>
        </authorList>
    </citation>
    <scope>NUCLEOTIDE SEQUENCE [LARGE SCALE GENOMIC DNA]</scope>
    <source>
        <strain evidence="1">FM164</strain>
    </source>
</reference>
<accession>W6QIZ0</accession>
<dbReference type="AlphaFoldDB" id="W6QIZ0"/>
<organism evidence="1 2">
    <name type="scientific">Penicillium roqueforti (strain FM164)</name>
    <dbReference type="NCBI Taxonomy" id="1365484"/>
    <lineage>
        <taxon>Eukaryota</taxon>
        <taxon>Fungi</taxon>
        <taxon>Dikarya</taxon>
        <taxon>Ascomycota</taxon>
        <taxon>Pezizomycotina</taxon>
        <taxon>Eurotiomycetes</taxon>
        <taxon>Eurotiomycetidae</taxon>
        <taxon>Eurotiales</taxon>
        <taxon>Aspergillaceae</taxon>
        <taxon>Penicillium</taxon>
    </lineage>
</organism>
<evidence type="ECO:0000313" key="2">
    <source>
        <dbReference type="Proteomes" id="UP000030686"/>
    </source>
</evidence>
<protein>
    <submittedName>
        <fullName evidence="1">Genomic scaffold, ProqFM164S03</fullName>
    </submittedName>
</protein>
<gene>
    <name evidence="1" type="ORF">PROQFM164_S03g000913</name>
</gene>
<proteinExistence type="predicted"/>
<sequence>MDTDIHCPYRGTLFVIHYIGHGVSETEQKFGICENYAEYLFATGNEISDQNGPTYDVNNNFTTRLTELLHAEPPVFRTVVRLHEALCTQANDPSTKLRYTPQYMGCRKPTTILHCLSNHGIIENPTPQRHF</sequence>
<dbReference type="OrthoDB" id="4760831at2759"/>
<dbReference type="EMBL" id="HG792017">
    <property type="protein sequence ID" value="CDM34189.1"/>
    <property type="molecule type" value="Genomic_DNA"/>
</dbReference>
<evidence type="ECO:0000313" key="1">
    <source>
        <dbReference type="EMBL" id="CDM34189.1"/>
    </source>
</evidence>
<dbReference type="Proteomes" id="UP000030686">
    <property type="component" value="Unassembled WGS sequence"/>
</dbReference>
<name>W6QIZ0_PENRF</name>